<dbReference type="AlphaFoldDB" id="A0A521FI10"/>
<feature type="domain" description="KAP NTPase" evidence="1">
    <location>
        <begin position="25"/>
        <end position="327"/>
    </location>
</feature>
<dbReference type="RefSeq" id="WP_142716145.1">
    <property type="nucleotide sequence ID" value="NZ_FXTH01000039.1"/>
</dbReference>
<accession>A0A521FI10</accession>
<protein>
    <submittedName>
        <fullName evidence="2">KAP family P-loop domain-containing protein</fullName>
    </submittedName>
</protein>
<dbReference type="Proteomes" id="UP000317593">
    <property type="component" value="Unassembled WGS sequence"/>
</dbReference>
<reference evidence="2 3" key="1">
    <citation type="submission" date="2017-05" db="EMBL/GenBank/DDBJ databases">
        <authorList>
            <person name="Varghese N."/>
            <person name="Submissions S."/>
        </authorList>
    </citation>
    <scope>NUCLEOTIDE SEQUENCE [LARGE SCALE GENOMIC DNA]</scope>
    <source>
        <strain evidence="2 3">DSM 21194</strain>
    </source>
</reference>
<name>A0A521FI10_9BACT</name>
<dbReference type="InterPro" id="IPR027417">
    <property type="entry name" value="P-loop_NTPase"/>
</dbReference>
<evidence type="ECO:0000259" key="1">
    <source>
        <dbReference type="Pfam" id="PF07693"/>
    </source>
</evidence>
<dbReference type="Gene3D" id="3.40.50.300">
    <property type="entry name" value="P-loop containing nucleotide triphosphate hydrolases"/>
    <property type="match status" value="1"/>
</dbReference>
<dbReference type="InterPro" id="IPR011646">
    <property type="entry name" value="KAP_P-loop"/>
</dbReference>
<dbReference type="Pfam" id="PF07693">
    <property type="entry name" value="KAP_NTPase"/>
    <property type="match status" value="1"/>
</dbReference>
<gene>
    <name evidence="2" type="ORF">SAMN06265218_1392</name>
</gene>
<sequence>MRLKSKGIEVDKKNPFANDKLGRENNIKILSSVVDESEDSFVLAVNAPYGQGKTTFLEMWKAYLESQDYPCLLYNAWENDYSDSPILTLIAEFEKQIKQKNLKVSEGSKKIFERAKSIGGSLIKTSIPLSLRLLTGGLLNISNEDVEKTISELLENTAKEGIDNYVQEQDDIRKFKEELSEFVASLNEERDTKLVIFVDELDRCKPSFAVHLLEEIKHIFDIKNIYFVLAVDSKQLENSLKSIYGRDLDVIGYLKRFIDLRYELPKAKLEDFIELQIDQYQLNNFFEKRQFTRIKNEKDYLLNTAVLLSRRFQLSLRDLEHLFRKVVLVLKTSQQKENIHPHLLLFLIVVKERDENMYQKFINGKIDVESLLEYLTIGFDQEEMEQSLSHNLNIIKSLFIWLLNPDYLDKFYNEEGKLKEDLPQDKRYEVSNIERMVQLNSRHIHFRRDRFELVEESVNLTLSRLVI</sequence>
<keyword evidence="3" id="KW-1185">Reference proteome</keyword>
<dbReference type="SUPFAM" id="SSF52540">
    <property type="entry name" value="P-loop containing nucleoside triphosphate hydrolases"/>
    <property type="match status" value="1"/>
</dbReference>
<dbReference type="OrthoDB" id="88903at2"/>
<evidence type="ECO:0000313" key="3">
    <source>
        <dbReference type="Proteomes" id="UP000317593"/>
    </source>
</evidence>
<dbReference type="EMBL" id="FXTH01000039">
    <property type="protein sequence ID" value="SMO95847.1"/>
    <property type="molecule type" value="Genomic_DNA"/>
</dbReference>
<evidence type="ECO:0000313" key="2">
    <source>
        <dbReference type="EMBL" id="SMO95847.1"/>
    </source>
</evidence>
<proteinExistence type="predicted"/>
<organism evidence="2 3">
    <name type="scientific">Fodinibius sediminis</name>
    <dbReference type="NCBI Taxonomy" id="1214077"/>
    <lineage>
        <taxon>Bacteria</taxon>
        <taxon>Pseudomonadati</taxon>
        <taxon>Balneolota</taxon>
        <taxon>Balneolia</taxon>
        <taxon>Balneolales</taxon>
        <taxon>Balneolaceae</taxon>
        <taxon>Fodinibius</taxon>
    </lineage>
</organism>